<feature type="region of interest" description="Disordered" evidence="1">
    <location>
        <begin position="1"/>
        <end position="21"/>
    </location>
</feature>
<dbReference type="RefSeq" id="WP_126630648.1">
    <property type="nucleotide sequence ID" value="NZ_BIFT01000002.1"/>
</dbReference>
<evidence type="ECO:0000256" key="1">
    <source>
        <dbReference type="SAM" id="MobiDB-lite"/>
    </source>
</evidence>
<protein>
    <submittedName>
        <fullName evidence="2">Uncharacterized protein</fullName>
    </submittedName>
</protein>
<dbReference type="AlphaFoldDB" id="A0A402BH56"/>
<name>A0A402BH56_9CHLR</name>
<comment type="caution">
    <text evidence="2">The sequence shown here is derived from an EMBL/GenBank/DDBJ whole genome shotgun (WGS) entry which is preliminary data.</text>
</comment>
<evidence type="ECO:0000313" key="3">
    <source>
        <dbReference type="Proteomes" id="UP000287171"/>
    </source>
</evidence>
<dbReference type="EMBL" id="BIFT01000002">
    <property type="protein sequence ID" value="GCE30577.1"/>
    <property type="molecule type" value="Genomic_DNA"/>
</dbReference>
<sequence length="105" mass="11178">MPERDSSPQNANSHPQDAGKFDAARHMAERRIDKAIDQYARKIPGAKQFVGQAKKASSDVLDNLERQAESRLGGIKSGAGGIVSGAGDLLGGLFGKRKPKEPPPQ</sequence>
<dbReference type="OrthoDB" id="164921at2"/>
<organism evidence="2 3">
    <name type="scientific">Dictyobacter alpinus</name>
    <dbReference type="NCBI Taxonomy" id="2014873"/>
    <lineage>
        <taxon>Bacteria</taxon>
        <taxon>Bacillati</taxon>
        <taxon>Chloroflexota</taxon>
        <taxon>Ktedonobacteria</taxon>
        <taxon>Ktedonobacterales</taxon>
        <taxon>Dictyobacteraceae</taxon>
        <taxon>Dictyobacter</taxon>
    </lineage>
</organism>
<keyword evidence="3" id="KW-1185">Reference proteome</keyword>
<evidence type="ECO:0000313" key="2">
    <source>
        <dbReference type="EMBL" id="GCE30577.1"/>
    </source>
</evidence>
<dbReference type="Proteomes" id="UP000287171">
    <property type="component" value="Unassembled WGS sequence"/>
</dbReference>
<proteinExistence type="predicted"/>
<accession>A0A402BH56</accession>
<gene>
    <name evidence="2" type="ORF">KDA_60610</name>
</gene>
<reference evidence="3" key="1">
    <citation type="submission" date="2018-12" db="EMBL/GenBank/DDBJ databases">
        <title>Tengunoibacter tsumagoiensis gen. nov., sp. nov., Dictyobacter kobayashii sp. nov., D. alpinus sp. nov., and D. joshuensis sp. nov. and description of Dictyobacteraceae fam. nov. within the order Ktedonobacterales isolated from Tengu-no-mugimeshi.</title>
        <authorList>
            <person name="Wang C.M."/>
            <person name="Zheng Y."/>
            <person name="Sakai Y."/>
            <person name="Toyoda A."/>
            <person name="Minakuchi Y."/>
            <person name="Abe K."/>
            <person name="Yokota A."/>
            <person name="Yabe S."/>
        </authorList>
    </citation>
    <scope>NUCLEOTIDE SEQUENCE [LARGE SCALE GENOMIC DNA]</scope>
    <source>
        <strain evidence="3">Uno16</strain>
    </source>
</reference>